<proteinExistence type="inferred from homology"/>
<dbReference type="GO" id="GO:0036430">
    <property type="term" value="F:CMP kinase activity"/>
    <property type="evidence" value="ECO:0007669"/>
    <property type="project" value="RHEA"/>
</dbReference>
<gene>
    <name evidence="8" type="primary">cmk</name>
    <name evidence="10" type="ORF">SAMN05877831_10139</name>
</gene>
<evidence type="ECO:0000313" key="10">
    <source>
        <dbReference type="EMBL" id="SOB92657.1"/>
    </source>
</evidence>
<evidence type="ECO:0000256" key="8">
    <source>
        <dbReference type="HAMAP-Rule" id="MF_00238"/>
    </source>
</evidence>
<dbReference type="Pfam" id="PF02224">
    <property type="entry name" value="Cytidylate_kin"/>
    <property type="match status" value="1"/>
</dbReference>
<dbReference type="SUPFAM" id="SSF52540">
    <property type="entry name" value="P-loop containing nucleoside triphosphate hydrolases"/>
    <property type="match status" value="1"/>
</dbReference>
<evidence type="ECO:0000256" key="1">
    <source>
        <dbReference type="ARBA" id="ARBA00009427"/>
    </source>
</evidence>
<reference evidence="11" key="1">
    <citation type="submission" date="2017-08" db="EMBL/GenBank/DDBJ databases">
        <authorList>
            <person name="Varghese N."/>
            <person name="Submissions S."/>
        </authorList>
    </citation>
    <scope>NUCLEOTIDE SEQUENCE [LARGE SCALE GENOMIC DNA]</scope>
    <source>
        <strain evidence="11">JA276</strain>
    </source>
</reference>
<sequence length="199" mass="20643">MQFTVAIDGPAAAGKGTISRAVADRFGLAHLDTGALYRAVGVKAAATGSDPVAAALSLTPEDLARADLRTLEAGQAASKVAVIPEVRQALLDYQRDFARRAGGAVLDGRDIGTVICPEAEVKLFVTASAEVRAHRRWLEVGGDAAQVLAEVRARDERDMTRADAPLKPAANAVQIDTSTMSIEEAVAAACAEVAARLPG</sequence>
<dbReference type="RefSeq" id="WP_097068103.1">
    <property type="nucleotide sequence ID" value="NZ_OBMT01000001.1"/>
</dbReference>
<feature type="binding site" evidence="8">
    <location>
        <begin position="9"/>
        <end position="17"/>
    </location>
    <ligand>
        <name>ATP</name>
        <dbReference type="ChEBI" id="CHEBI:30616"/>
    </ligand>
</feature>
<dbReference type="Proteomes" id="UP000219111">
    <property type="component" value="Unassembled WGS sequence"/>
</dbReference>
<keyword evidence="11" id="KW-1185">Reference proteome</keyword>
<dbReference type="InterPro" id="IPR003136">
    <property type="entry name" value="Cytidylate_kin"/>
</dbReference>
<evidence type="ECO:0000256" key="7">
    <source>
        <dbReference type="ARBA" id="ARBA00048478"/>
    </source>
</evidence>
<evidence type="ECO:0000256" key="5">
    <source>
        <dbReference type="ARBA" id="ARBA00022840"/>
    </source>
</evidence>
<dbReference type="HAMAP" id="MF_00238">
    <property type="entry name" value="Cytidyl_kinase_type1"/>
    <property type="match status" value="1"/>
</dbReference>
<protein>
    <recommendedName>
        <fullName evidence="8">Cytidylate kinase</fullName>
        <shortName evidence="8">CK</shortName>
        <ecNumber evidence="8">2.7.4.25</ecNumber>
    </recommendedName>
    <alternativeName>
        <fullName evidence="8">Cytidine monophosphate kinase</fullName>
        <shortName evidence="8">CMP kinase</shortName>
    </alternativeName>
</protein>
<dbReference type="CDD" id="cd02020">
    <property type="entry name" value="CMPK"/>
    <property type="match status" value="1"/>
</dbReference>
<comment type="catalytic activity">
    <reaction evidence="6 8">
        <text>dCMP + ATP = dCDP + ADP</text>
        <dbReference type="Rhea" id="RHEA:25094"/>
        <dbReference type="ChEBI" id="CHEBI:30616"/>
        <dbReference type="ChEBI" id="CHEBI:57566"/>
        <dbReference type="ChEBI" id="CHEBI:58593"/>
        <dbReference type="ChEBI" id="CHEBI:456216"/>
        <dbReference type="EC" id="2.7.4.25"/>
    </reaction>
</comment>
<name>A0A285RK11_9RHOB</name>
<dbReference type="GO" id="GO:0006220">
    <property type="term" value="P:pyrimidine nucleotide metabolic process"/>
    <property type="evidence" value="ECO:0007669"/>
    <property type="project" value="UniProtKB-UniRule"/>
</dbReference>
<dbReference type="GO" id="GO:0005524">
    <property type="term" value="F:ATP binding"/>
    <property type="evidence" value="ECO:0007669"/>
    <property type="project" value="UniProtKB-UniRule"/>
</dbReference>
<comment type="similarity">
    <text evidence="1 8">Belongs to the cytidylate kinase family. Type 1 subfamily.</text>
</comment>
<dbReference type="EMBL" id="OBMT01000001">
    <property type="protein sequence ID" value="SOB92657.1"/>
    <property type="molecule type" value="Genomic_DNA"/>
</dbReference>
<dbReference type="AlphaFoldDB" id="A0A285RK11"/>
<evidence type="ECO:0000259" key="9">
    <source>
        <dbReference type="Pfam" id="PF02224"/>
    </source>
</evidence>
<keyword evidence="5 8" id="KW-0067">ATP-binding</keyword>
<keyword evidence="3 8" id="KW-0547">Nucleotide-binding</keyword>
<accession>A0A285RK11</accession>
<keyword evidence="2 8" id="KW-0808">Transferase</keyword>
<organism evidence="10 11">
    <name type="scientific">Rhodobacter maris</name>
    <dbReference type="NCBI Taxonomy" id="446682"/>
    <lineage>
        <taxon>Bacteria</taxon>
        <taxon>Pseudomonadati</taxon>
        <taxon>Pseudomonadota</taxon>
        <taxon>Alphaproteobacteria</taxon>
        <taxon>Rhodobacterales</taxon>
        <taxon>Rhodobacter group</taxon>
        <taxon>Rhodobacter</taxon>
    </lineage>
</organism>
<comment type="catalytic activity">
    <reaction evidence="7 8">
        <text>CMP + ATP = CDP + ADP</text>
        <dbReference type="Rhea" id="RHEA:11600"/>
        <dbReference type="ChEBI" id="CHEBI:30616"/>
        <dbReference type="ChEBI" id="CHEBI:58069"/>
        <dbReference type="ChEBI" id="CHEBI:60377"/>
        <dbReference type="ChEBI" id="CHEBI:456216"/>
        <dbReference type="EC" id="2.7.4.25"/>
    </reaction>
</comment>
<evidence type="ECO:0000256" key="4">
    <source>
        <dbReference type="ARBA" id="ARBA00022777"/>
    </source>
</evidence>
<evidence type="ECO:0000256" key="2">
    <source>
        <dbReference type="ARBA" id="ARBA00022679"/>
    </source>
</evidence>
<keyword evidence="4 8" id="KW-0418">Kinase</keyword>
<dbReference type="GO" id="GO:0005737">
    <property type="term" value="C:cytoplasm"/>
    <property type="evidence" value="ECO:0007669"/>
    <property type="project" value="UniProtKB-SubCell"/>
</dbReference>
<dbReference type="OrthoDB" id="9807434at2"/>
<dbReference type="InterPro" id="IPR027417">
    <property type="entry name" value="P-loop_NTPase"/>
</dbReference>
<feature type="domain" description="Cytidylate kinase" evidence="9">
    <location>
        <begin position="5"/>
        <end position="192"/>
    </location>
</feature>
<dbReference type="EC" id="2.7.4.25" evidence="8"/>
<evidence type="ECO:0000256" key="6">
    <source>
        <dbReference type="ARBA" id="ARBA00047615"/>
    </source>
</evidence>
<keyword evidence="8" id="KW-0963">Cytoplasm</keyword>
<evidence type="ECO:0000313" key="11">
    <source>
        <dbReference type="Proteomes" id="UP000219111"/>
    </source>
</evidence>
<dbReference type="Gene3D" id="3.40.50.300">
    <property type="entry name" value="P-loop containing nucleotide triphosphate hydrolases"/>
    <property type="match status" value="1"/>
</dbReference>
<comment type="subcellular location">
    <subcellularLocation>
        <location evidence="8">Cytoplasm</location>
    </subcellularLocation>
</comment>
<dbReference type="InterPro" id="IPR011994">
    <property type="entry name" value="Cytidylate_kinase_dom"/>
</dbReference>
<dbReference type="GO" id="GO:0036431">
    <property type="term" value="F:dCMP kinase activity"/>
    <property type="evidence" value="ECO:0007669"/>
    <property type="project" value="InterPro"/>
</dbReference>
<evidence type="ECO:0000256" key="3">
    <source>
        <dbReference type="ARBA" id="ARBA00022741"/>
    </source>
</evidence>